<organism evidence="2 3">
    <name type="scientific">Candidatus Lambdaproteobacteria bacterium RIFOXYD2_FULL_50_16</name>
    <dbReference type="NCBI Taxonomy" id="1817772"/>
    <lineage>
        <taxon>Bacteria</taxon>
        <taxon>Pseudomonadati</taxon>
        <taxon>Pseudomonadota</taxon>
        <taxon>Candidatus Lambdaproteobacteria</taxon>
    </lineage>
</organism>
<dbReference type="Proteomes" id="UP000178449">
    <property type="component" value="Unassembled WGS sequence"/>
</dbReference>
<dbReference type="EMBL" id="MFNE01000046">
    <property type="protein sequence ID" value="OGG93635.1"/>
    <property type="molecule type" value="Genomic_DNA"/>
</dbReference>
<dbReference type="AlphaFoldDB" id="A0A1F6G6A4"/>
<protein>
    <recommendedName>
        <fullName evidence="1">AB hydrolase-1 domain-containing protein</fullName>
    </recommendedName>
</protein>
<name>A0A1F6G6A4_9PROT</name>
<dbReference type="InterPro" id="IPR029058">
    <property type="entry name" value="AB_hydrolase_fold"/>
</dbReference>
<comment type="caution">
    <text evidence="2">The sequence shown here is derived from an EMBL/GenBank/DDBJ whole genome shotgun (WGS) entry which is preliminary data.</text>
</comment>
<evidence type="ECO:0000313" key="3">
    <source>
        <dbReference type="Proteomes" id="UP000178449"/>
    </source>
</evidence>
<accession>A0A1F6G6A4</accession>
<dbReference type="PANTHER" id="PTHR12277:SF81">
    <property type="entry name" value="PROTEIN ABHD13"/>
    <property type="match status" value="1"/>
</dbReference>
<dbReference type="PANTHER" id="PTHR12277">
    <property type="entry name" value="ALPHA/BETA HYDROLASE DOMAIN-CONTAINING PROTEIN"/>
    <property type="match status" value="1"/>
</dbReference>
<proteinExistence type="predicted"/>
<dbReference type="InterPro" id="IPR000073">
    <property type="entry name" value="AB_hydrolase_1"/>
</dbReference>
<evidence type="ECO:0000259" key="1">
    <source>
        <dbReference type="Pfam" id="PF12697"/>
    </source>
</evidence>
<dbReference type="Pfam" id="PF12697">
    <property type="entry name" value="Abhydrolase_6"/>
    <property type="match status" value="1"/>
</dbReference>
<gene>
    <name evidence="2" type="ORF">A2527_10955</name>
</gene>
<dbReference type="Gene3D" id="3.40.50.1820">
    <property type="entry name" value="alpha/beta hydrolase"/>
    <property type="match status" value="1"/>
</dbReference>
<dbReference type="STRING" id="1817772.A2527_10955"/>
<dbReference type="SUPFAM" id="SSF53474">
    <property type="entry name" value="alpha/beta-Hydrolases"/>
    <property type="match status" value="1"/>
</dbReference>
<evidence type="ECO:0000313" key="2">
    <source>
        <dbReference type="EMBL" id="OGG93635.1"/>
    </source>
</evidence>
<reference evidence="2 3" key="1">
    <citation type="journal article" date="2016" name="Nat. Commun.">
        <title>Thousands of microbial genomes shed light on interconnected biogeochemical processes in an aquifer system.</title>
        <authorList>
            <person name="Anantharaman K."/>
            <person name="Brown C.T."/>
            <person name="Hug L.A."/>
            <person name="Sharon I."/>
            <person name="Castelle C.J."/>
            <person name="Probst A.J."/>
            <person name="Thomas B.C."/>
            <person name="Singh A."/>
            <person name="Wilkins M.J."/>
            <person name="Karaoz U."/>
            <person name="Brodie E.L."/>
            <person name="Williams K.H."/>
            <person name="Hubbard S.S."/>
            <person name="Banfield J.F."/>
        </authorList>
    </citation>
    <scope>NUCLEOTIDE SEQUENCE [LARGE SCALE GENOMIC DNA]</scope>
</reference>
<sequence>MILLKVGAFLAVLLLGPLYVFQAKLIYFPHPYDEADQAKLPWRIDLDFITKAGKQRAYYLPPKNGLPPKRVWLWFSGNAQRALDWEFLLQNHPNVAYGILLIDYPGYGASEGEADPDSIEAAGTGAAKALETHLGYAPRWGVMGHSLGAAAALLVTQELKVDKVILLAPFTSMQDMACNQFPKPVCYLLTHPFDNRALLTRLLNLNQPPQIYLFHGSIDKLIPVAMGQELARLGGAKVFYQEVEAGHNGLPWVIKDQLLSLLAQE</sequence>
<feature type="domain" description="AB hydrolase-1" evidence="1">
    <location>
        <begin position="77"/>
        <end position="176"/>
    </location>
</feature>